<feature type="compositionally biased region" description="Polar residues" evidence="1">
    <location>
        <begin position="689"/>
        <end position="701"/>
    </location>
</feature>
<keyword evidence="2" id="KW-0812">Transmembrane</keyword>
<reference evidence="3" key="1">
    <citation type="journal article" date="2020" name="Fungal Divers.">
        <title>Resolving the Mortierellaceae phylogeny through synthesis of multi-gene phylogenetics and phylogenomics.</title>
        <authorList>
            <person name="Vandepol N."/>
            <person name="Liber J."/>
            <person name="Desiro A."/>
            <person name="Na H."/>
            <person name="Kennedy M."/>
            <person name="Barry K."/>
            <person name="Grigoriev I.V."/>
            <person name="Miller A.N."/>
            <person name="O'Donnell K."/>
            <person name="Stajich J.E."/>
            <person name="Bonito G."/>
        </authorList>
    </citation>
    <scope>NUCLEOTIDE SEQUENCE</scope>
    <source>
        <strain evidence="3">KOD948</strain>
    </source>
</reference>
<feature type="compositionally biased region" description="Polar residues" evidence="1">
    <location>
        <begin position="381"/>
        <end position="399"/>
    </location>
</feature>
<feature type="region of interest" description="Disordered" evidence="1">
    <location>
        <begin position="664"/>
        <end position="701"/>
    </location>
</feature>
<feature type="compositionally biased region" description="Polar residues" evidence="1">
    <location>
        <begin position="168"/>
        <end position="177"/>
    </location>
</feature>
<feature type="compositionally biased region" description="Low complexity" evidence="1">
    <location>
        <begin position="768"/>
        <end position="802"/>
    </location>
</feature>
<proteinExistence type="predicted"/>
<sequence>MGSILPSMRFQSENGCVSLTALFLFLVMSMSFFIASCYMALAWWTRTKIGTAHILSSLHIHQRGEAGLTTKREPPWPVRTSAFLVSPNPRLWIVSATAASSLLVATLQLNKIRNGTDCSTLAPALQQFCWMTRAAVISSYLVSAVWMLWFGWCFYKTRDQSMRVQSSVNKDVQQASDQTHDVSIGMPPQSPEVREGEPGRDHDLEKAVSSSNSLPQSSDAQPEQNQRQKHSQQQRYQQRIRQSSIDGQTSQRLGDTTTASSRQQSVVEDINGHDSNSSLGLGIGICTKSFMDGNDFVLEADNTNSGKKTNNQKSVNDNNRVEIENGHNSIIPKSTSSGNLFCEDGRRHPIELDKTNLSLNNIDRIQYAETASLAPSERSVTKSTRSSSCGHQGFVTGSRSGRLRDHAKIFPVARSSTSNINEAMSNRGTPLIRSASREILYGPPSTMMLNSSGLFSPNVATPTTPLSRGGIGYMGKHTMKTLNSMQRSSSVGFIATVNKINASEVISRPSSVQGSPMTGQSYYGPSTPVMDLVGTPNSLKSYRSMSSFFGPESASFYPQTQAEMSAAEQSMDEHLRAIRRRSFVAGVMRSPAFMGSGDVPSRMSTEELIAADEIIFGSGSPSVGTALQSTGSFRMSFSSPNLGAFRRRSSLGLKSILNSIVSSPFASDSENSSSIPSSGVSSPRLENEIINSPNSPNDSCASSLATHWKLEQTVSAQELLRAEYGGLFLNLPRPNSAQTLNEADVNFQPNMTPGGDCYDNGQGARPRSNSVSSAGTSRSGSTAKTSSSASSHSTTSTLTSLSNEDKIALENETAGGSKKREDPSSSFMNRILVGSHHQQHRQSHRRVCGGSSDRTVVQNGLDCISKVKKSGRGIKSGSTTPTSKRFLSQGDLSQYCWDYRKEMPVD</sequence>
<feature type="compositionally biased region" description="Polar residues" evidence="1">
    <location>
        <begin position="208"/>
        <end position="223"/>
    </location>
</feature>
<keyword evidence="2" id="KW-1133">Transmembrane helix</keyword>
<feature type="region of interest" description="Disordered" evidence="1">
    <location>
        <begin position="168"/>
        <end position="278"/>
    </location>
</feature>
<organism evidence="3 4">
    <name type="scientific">Mortierella polycephala</name>
    <dbReference type="NCBI Taxonomy" id="41804"/>
    <lineage>
        <taxon>Eukaryota</taxon>
        <taxon>Fungi</taxon>
        <taxon>Fungi incertae sedis</taxon>
        <taxon>Mucoromycota</taxon>
        <taxon>Mortierellomycotina</taxon>
        <taxon>Mortierellomycetes</taxon>
        <taxon>Mortierellales</taxon>
        <taxon>Mortierellaceae</taxon>
        <taxon>Mortierella</taxon>
    </lineage>
</organism>
<accession>A0A9P6U8E0</accession>
<keyword evidence="2" id="KW-0472">Membrane</keyword>
<protein>
    <submittedName>
        <fullName evidence="3">Uncharacterized protein</fullName>
    </submittedName>
</protein>
<dbReference type="EMBL" id="JAAAJA010000071">
    <property type="protein sequence ID" value="KAG0263600.1"/>
    <property type="molecule type" value="Genomic_DNA"/>
</dbReference>
<feature type="compositionally biased region" description="Low complexity" evidence="1">
    <location>
        <begin position="667"/>
        <end position="682"/>
    </location>
</feature>
<evidence type="ECO:0000256" key="2">
    <source>
        <dbReference type="SAM" id="Phobius"/>
    </source>
</evidence>
<evidence type="ECO:0000313" key="3">
    <source>
        <dbReference type="EMBL" id="KAG0263600.1"/>
    </source>
</evidence>
<dbReference type="Proteomes" id="UP000726737">
    <property type="component" value="Unassembled WGS sequence"/>
</dbReference>
<feature type="compositionally biased region" description="Basic and acidic residues" evidence="1">
    <location>
        <begin position="192"/>
        <end position="206"/>
    </location>
</feature>
<keyword evidence="4" id="KW-1185">Reference proteome</keyword>
<feature type="region of interest" description="Disordered" evidence="1">
    <location>
        <begin position="376"/>
        <end position="399"/>
    </location>
</feature>
<evidence type="ECO:0000256" key="1">
    <source>
        <dbReference type="SAM" id="MobiDB-lite"/>
    </source>
</evidence>
<feature type="compositionally biased region" description="Polar residues" evidence="1">
    <location>
        <begin position="243"/>
        <end position="266"/>
    </location>
</feature>
<feature type="transmembrane region" description="Helical" evidence="2">
    <location>
        <begin position="130"/>
        <end position="152"/>
    </location>
</feature>
<feature type="compositionally biased region" description="Low complexity" evidence="1">
    <location>
        <begin position="233"/>
        <end position="242"/>
    </location>
</feature>
<feature type="transmembrane region" description="Helical" evidence="2">
    <location>
        <begin position="21"/>
        <end position="44"/>
    </location>
</feature>
<dbReference type="OrthoDB" id="2444597at2759"/>
<name>A0A9P6U8E0_9FUNG</name>
<evidence type="ECO:0000313" key="4">
    <source>
        <dbReference type="Proteomes" id="UP000726737"/>
    </source>
</evidence>
<comment type="caution">
    <text evidence="3">The sequence shown here is derived from an EMBL/GenBank/DDBJ whole genome shotgun (WGS) entry which is preliminary data.</text>
</comment>
<dbReference type="AlphaFoldDB" id="A0A9P6U8E0"/>
<gene>
    <name evidence="3" type="ORF">BG011_008544</name>
</gene>
<feature type="region of interest" description="Disordered" evidence="1">
    <location>
        <begin position="745"/>
        <end position="825"/>
    </location>
</feature>